<dbReference type="SUPFAM" id="SSF51182">
    <property type="entry name" value="RmlC-like cupins"/>
    <property type="match status" value="1"/>
</dbReference>
<dbReference type="PANTHER" id="PTHR36114">
    <property type="entry name" value="16.7 KDA PROTEIN IN WHIE LOCUS"/>
    <property type="match status" value="1"/>
</dbReference>
<dbReference type="Pfam" id="PF07883">
    <property type="entry name" value="Cupin_2"/>
    <property type="match status" value="1"/>
</dbReference>
<gene>
    <name evidence="2" type="ORF">LXD69_09580</name>
</gene>
<keyword evidence="3" id="KW-1185">Reference proteome</keyword>
<dbReference type="InterPro" id="IPR013096">
    <property type="entry name" value="Cupin_2"/>
</dbReference>
<dbReference type="InterPro" id="IPR052044">
    <property type="entry name" value="PKS_Associated_Protein"/>
</dbReference>
<reference evidence="2" key="1">
    <citation type="submission" date="2021-12" db="EMBL/GenBank/DDBJ databases">
        <authorList>
            <person name="Cha I.-T."/>
            <person name="Lee K.-E."/>
            <person name="Park S.-J."/>
        </authorList>
    </citation>
    <scope>NUCLEOTIDE SEQUENCE</scope>
    <source>
        <strain evidence="2">YSM-43</strain>
    </source>
</reference>
<dbReference type="CDD" id="cd02226">
    <property type="entry name" value="cupin_YdbB-like"/>
    <property type="match status" value="1"/>
</dbReference>
<feature type="domain" description="Cupin type-2" evidence="1">
    <location>
        <begin position="39"/>
        <end position="97"/>
    </location>
</feature>
<protein>
    <submittedName>
        <fullName evidence="2">Cupin domain-containing protein</fullName>
    </submittedName>
</protein>
<dbReference type="InterPro" id="IPR011051">
    <property type="entry name" value="RmlC_Cupin_sf"/>
</dbReference>
<sequence>MNSINILEKFSLFEKLWTPHIIGELNGQYVKLCKLKNDFVWHSHQDEDEMFVVVSGTLMMDFKDGKTISTRPGEILIIPKGEEHRPWTKGEEVMVMLIEPKTTQHTGEIKVPQTVEKLEWI</sequence>
<evidence type="ECO:0000313" key="2">
    <source>
        <dbReference type="EMBL" id="UOX35628.1"/>
    </source>
</evidence>
<dbReference type="InterPro" id="IPR014710">
    <property type="entry name" value="RmlC-like_jellyroll"/>
</dbReference>
<proteinExistence type="predicted"/>
<name>A0ABY4HSF2_9FLAO</name>
<dbReference type="PANTHER" id="PTHR36114:SF1">
    <property type="entry name" value="16.7 KDA PROTEIN IN WHIE LOCUS"/>
    <property type="match status" value="1"/>
</dbReference>
<organism evidence="2 3">
    <name type="scientific">Flavobacterium sediminilitoris</name>
    <dbReference type="NCBI Taxonomy" id="2024526"/>
    <lineage>
        <taxon>Bacteria</taxon>
        <taxon>Pseudomonadati</taxon>
        <taxon>Bacteroidota</taxon>
        <taxon>Flavobacteriia</taxon>
        <taxon>Flavobacteriales</taxon>
        <taxon>Flavobacteriaceae</taxon>
        <taxon>Flavobacterium</taxon>
    </lineage>
</organism>
<dbReference type="Gene3D" id="2.60.120.10">
    <property type="entry name" value="Jelly Rolls"/>
    <property type="match status" value="1"/>
</dbReference>
<evidence type="ECO:0000259" key="1">
    <source>
        <dbReference type="Pfam" id="PF07883"/>
    </source>
</evidence>
<dbReference type="EMBL" id="CP090145">
    <property type="protein sequence ID" value="UOX35628.1"/>
    <property type="molecule type" value="Genomic_DNA"/>
</dbReference>
<dbReference type="Proteomes" id="UP000830454">
    <property type="component" value="Chromosome"/>
</dbReference>
<accession>A0ABY4HSF2</accession>
<evidence type="ECO:0000313" key="3">
    <source>
        <dbReference type="Proteomes" id="UP000830454"/>
    </source>
</evidence>
<reference evidence="2" key="2">
    <citation type="submission" date="2022-04" db="EMBL/GenBank/DDBJ databases">
        <title>Complete Genome Sequence of Flavobacterium sediminilitoris YSM-43, Isolated from a Tidal Sediment.</title>
        <authorList>
            <person name="Lee P.A."/>
        </authorList>
    </citation>
    <scope>NUCLEOTIDE SEQUENCE</scope>
    <source>
        <strain evidence="2">YSM-43</strain>
    </source>
</reference>